<organism evidence="3 4">
    <name type="scientific">Lithocarpus litseifolius</name>
    <dbReference type="NCBI Taxonomy" id="425828"/>
    <lineage>
        <taxon>Eukaryota</taxon>
        <taxon>Viridiplantae</taxon>
        <taxon>Streptophyta</taxon>
        <taxon>Embryophyta</taxon>
        <taxon>Tracheophyta</taxon>
        <taxon>Spermatophyta</taxon>
        <taxon>Magnoliopsida</taxon>
        <taxon>eudicotyledons</taxon>
        <taxon>Gunneridae</taxon>
        <taxon>Pentapetalae</taxon>
        <taxon>rosids</taxon>
        <taxon>fabids</taxon>
        <taxon>Fagales</taxon>
        <taxon>Fagaceae</taxon>
        <taxon>Lithocarpus</taxon>
    </lineage>
</organism>
<evidence type="ECO:0000259" key="2">
    <source>
        <dbReference type="PROSITE" id="PS50158"/>
    </source>
</evidence>
<dbReference type="PROSITE" id="PS50158">
    <property type="entry name" value="ZF_CCHC"/>
    <property type="match status" value="1"/>
</dbReference>
<reference evidence="3 4" key="1">
    <citation type="submission" date="2024-01" db="EMBL/GenBank/DDBJ databases">
        <title>A telomere-to-telomere, gap-free genome of sweet tea (Lithocarpus litseifolius).</title>
        <authorList>
            <person name="Zhou J."/>
        </authorList>
    </citation>
    <scope>NUCLEOTIDE SEQUENCE [LARGE SCALE GENOMIC DNA]</scope>
    <source>
        <strain evidence="3">Zhou-2022a</strain>
        <tissue evidence="3">Leaf</tissue>
    </source>
</reference>
<keyword evidence="1" id="KW-0479">Metal-binding</keyword>
<dbReference type="InterPro" id="IPR036875">
    <property type="entry name" value="Znf_CCHC_sf"/>
</dbReference>
<keyword evidence="4" id="KW-1185">Reference proteome</keyword>
<dbReference type="GO" id="GO:0003676">
    <property type="term" value="F:nucleic acid binding"/>
    <property type="evidence" value="ECO:0007669"/>
    <property type="project" value="InterPro"/>
</dbReference>
<dbReference type="EMBL" id="JAZDWU010000007">
    <property type="protein sequence ID" value="KAK9996161.1"/>
    <property type="molecule type" value="Genomic_DNA"/>
</dbReference>
<dbReference type="Gene3D" id="4.10.60.10">
    <property type="entry name" value="Zinc finger, CCHC-type"/>
    <property type="match status" value="1"/>
</dbReference>
<dbReference type="Pfam" id="PF24925">
    <property type="entry name" value="DUF7746"/>
    <property type="match status" value="1"/>
</dbReference>
<comment type="caution">
    <text evidence="3">The sequence shown here is derived from an EMBL/GenBank/DDBJ whole genome shotgun (WGS) entry which is preliminary data.</text>
</comment>
<keyword evidence="1" id="KW-0863">Zinc-finger</keyword>
<name>A0AAW2CEE8_9ROSI</name>
<keyword evidence="1" id="KW-0862">Zinc</keyword>
<sequence>MSHMSIVGIAYANNHILDHPEIVELFVTGFSGTLRGWWDSYLTKDSRESIKHVVKKNDDGLPIFDESIGKELCSGKTATSLIGKKILLTVCLLPFLIRQKGIKHDKSHKNYSHKKHKRYKTNFVKPNDFYVKKNVSKKYDKLKYGKSKCFNCGKLGHYSKDCKQKSDKLKNKLNMLNINDEDQDLFRILESNVSSDSLEDDLSSSSDSCYQSADESSGSPNIKIGCRDSCCNVNKTVNVLTKSEENENLLIKLISQIENPELQKEYLDKLKKNLIKDENAKKLKVVLLRIDKNLNKHQSDNEQDEHKYGDESSNRLFFFIKKLVTATIPDPDDLDVADNVFIQLDWEEHLGSRLRVYENKHPFLRLLINYDDGTDEEDRDPDWLSQMFE</sequence>
<proteinExistence type="predicted"/>
<gene>
    <name evidence="3" type="ORF">SO802_020847</name>
</gene>
<accession>A0AAW2CEE8</accession>
<protein>
    <recommendedName>
        <fullName evidence="2">CCHC-type domain-containing protein</fullName>
    </recommendedName>
</protein>
<dbReference type="InterPro" id="IPR056648">
    <property type="entry name" value="DUF7746"/>
</dbReference>
<evidence type="ECO:0000313" key="3">
    <source>
        <dbReference type="EMBL" id="KAK9996161.1"/>
    </source>
</evidence>
<dbReference type="SMART" id="SM00343">
    <property type="entry name" value="ZnF_C2HC"/>
    <property type="match status" value="1"/>
</dbReference>
<evidence type="ECO:0000313" key="4">
    <source>
        <dbReference type="Proteomes" id="UP001459277"/>
    </source>
</evidence>
<dbReference type="GO" id="GO:0008270">
    <property type="term" value="F:zinc ion binding"/>
    <property type="evidence" value="ECO:0007669"/>
    <property type="project" value="UniProtKB-KW"/>
</dbReference>
<dbReference type="SUPFAM" id="SSF57756">
    <property type="entry name" value="Retrovirus zinc finger-like domains"/>
    <property type="match status" value="1"/>
</dbReference>
<dbReference type="InterPro" id="IPR001878">
    <property type="entry name" value="Znf_CCHC"/>
</dbReference>
<dbReference type="Proteomes" id="UP001459277">
    <property type="component" value="Unassembled WGS sequence"/>
</dbReference>
<evidence type="ECO:0000256" key="1">
    <source>
        <dbReference type="PROSITE-ProRule" id="PRU00047"/>
    </source>
</evidence>
<feature type="domain" description="CCHC-type" evidence="2">
    <location>
        <begin position="148"/>
        <end position="164"/>
    </location>
</feature>
<dbReference type="Pfam" id="PF00098">
    <property type="entry name" value="zf-CCHC"/>
    <property type="match status" value="1"/>
</dbReference>
<dbReference type="AlphaFoldDB" id="A0AAW2CEE8"/>